<evidence type="ECO:0000313" key="3">
    <source>
        <dbReference type="EMBL" id="OXM88095.1"/>
    </source>
</evidence>
<organism evidence="3 4">
    <name type="scientific">Paenibacillus rigui</name>
    <dbReference type="NCBI Taxonomy" id="554312"/>
    <lineage>
        <taxon>Bacteria</taxon>
        <taxon>Bacillati</taxon>
        <taxon>Bacillota</taxon>
        <taxon>Bacilli</taxon>
        <taxon>Bacillales</taxon>
        <taxon>Paenibacillaceae</taxon>
        <taxon>Paenibacillus</taxon>
    </lineage>
</organism>
<dbReference type="RefSeq" id="WP_094013342.1">
    <property type="nucleotide sequence ID" value="NZ_NMQW01000002.1"/>
</dbReference>
<feature type="compositionally biased region" description="Basic and acidic residues" evidence="1">
    <location>
        <begin position="1"/>
        <end position="12"/>
    </location>
</feature>
<evidence type="ECO:0000313" key="4">
    <source>
        <dbReference type="Proteomes" id="UP000215509"/>
    </source>
</evidence>
<feature type="region of interest" description="Disordered" evidence="1">
    <location>
        <begin position="1"/>
        <end position="25"/>
    </location>
</feature>
<name>A0A229UYC7_9BACL</name>
<keyword evidence="2" id="KW-1133">Transmembrane helix</keyword>
<keyword evidence="4" id="KW-1185">Reference proteome</keyword>
<evidence type="ECO:0000256" key="2">
    <source>
        <dbReference type="SAM" id="Phobius"/>
    </source>
</evidence>
<dbReference type="Proteomes" id="UP000215509">
    <property type="component" value="Unassembled WGS sequence"/>
</dbReference>
<dbReference type="AlphaFoldDB" id="A0A229UYC7"/>
<gene>
    <name evidence="3" type="ORF">CF651_03125</name>
</gene>
<dbReference type="OrthoDB" id="2622545at2"/>
<reference evidence="3 4" key="1">
    <citation type="submission" date="2017-07" db="EMBL/GenBank/DDBJ databases">
        <title>Genome sequencing and assembly of Paenibacillus rigui.</title>
        <authorList>
            <person name="Mayilraj S."/>
        </authorList>
    </citation>
    <scope>NUCLEOTIDE SEQUENCE [LARGE SCALE GENOMIC DNA]</scope>
    <source>
        <strain evidence="3 4">JCM 16352</strain>
    </source>
</reference>
<feature type="transmembrane region" description="Helical" evidence="2">
    <location>
        <begin position="43"/>
        <end position="64"/>
    </location>
</feature>
<dbReference type="EMBL" id="NMQW01000002">
    <property type="protein sequence ID" value="OXM88095.1"/>
    <property type="molecule type" value="Genomic_DNA"/>
</dbReference>
<evidence type="ECO:0000256" key="1">
    <source>
        <dbReference type="SAM" id="MobiDB-lite"/>
    </source>
</evidence>
<keyword evidence="2" id="KW-0812">Transmembrane</keyword>
<protein>
    <submittedName>
        <fullName evidence="3">Uncharacterized protein</fullName>
    </submittedName>
</protein>
<keyword evidence="2" id="KW-0472">Membrane</keyword>
<accession>A0A229UYC7</accession>
<comment type="caution">
    <text evidence="3">The sequence shown here is derived from an EMBL/GenBank/DDBJ whole genome shotgun (WGS) entry which is preliminary data.</text>
</comment>
<sequence length="71" mass="8498">MSLETRPLETENKQGPVEAEPDELSLPPRKALHSTERERWLRIFYRTLLWLFILLVVGLLVWGWRRVRGEI</sequence>
<proteinExistence type="predicted"/>